<gene>
    <name evidence="1" type="ORF">COMA2_110136</name>
</gene>
<dbReference type="AlphaFoldDB" id="A0A0S4L7X8"/>
<dbReference type="EMBL" id="CZPZ01000003">
    <property type="protein sequence ID" value="CUS32874.1"/>
    <property type="molecule type" value="Genomic_DNA"/>
</dbReference>
<proteinExistence type="predicted"/>
<accession>A0A0S4L7X8</accession>
<protein>
    <submittedName>
        <fullName evidence="1">Uncharacterized protein</fullName>
    </submittedName>
</protein>
<evidence type="ECO:0000313" key="2">
    <source>
        <dbReference type="Proteomes" id="UP000198736"/>
    </source>
</evidence>
<keyword evidence="2" id="KW-1185">Reference proteome</keyword>
<dbReference type="STRING" id="1742973.COMA2_110136"/>
<organism evidence="1 2">
    <name type="scientific">Candidatus Nitrospira nitrificans</name>
    <dbReference type="NCBI Taxonomy" id="1742973"/>
    <lineage>
        <taxon>Bacteria</taxon>
        <taxon>Pseudomonadati</taxon>
        <taxon>Nitrospirota</taxon>
        <taxon>Nitrospiria</taxon>
        <taxon>Nitrospirales</taxon>
        <taxon>Nitrospiraceae</taxon>
        <taxon>Nitrospira</taxon>
    </lineage>
</organism>
<dbReference type="Proteomes" id="UP000198736">
    <property type="component" value="Unassembled WGS sequence"/>
</dbReference>
<name>A0A0S4L7X8_9BACT</name>
<reference evidence="2" key="1">
    <citation type="submission" date="2015-10" db="EMBL/GenBank/DDBJ databases">
        <authorList>
            <person name="Luecker S."/>
            <person name="Luecker S."/>
        </authorList>
    </citation>
    <scope>NUCLEOTIDE SEQUENCE [LARGE SCALE GENOMIC DNA]</scope>
</reference>
<evidence type="ECO:0000313" key="1">
    <source>
        <dbReference type="EMBL" id="CUS32874.1"/>
    </source>
</evidence>
<sequence>MSLTIAKPSSCNRRCWLNRSRFGYRRSGGMKWGMYWALRSRSMAVELMSALLAYEFDEVPLRTEYGLAVLEHMR</sequence>